<reference evidence="2" key="1">
    <citation type="submission" date="2023-07" db="EMBL/GenBank/DDBJ databases">
        <title>FDA dAtabase for Regulatory Grade micrObial Sequences (FDA-ARGOS): Supporting development and validation of Infectious Disease Dx tests.</title>
        <authorList>
            <person name="Sproer C."/>
            <person name="Gronow S."/>
            <person name="Severitt S."/>
            <person name="Schroder I."/>
            <person name="Tallon L."/>
            <person name="Sadzewicz L."/>
            <person name="Zhao X."/>
            <person name="Boylan J."/>
            <person name="Ott S."/>
            <person name="Bowen H."/>
            <person name="Vavikolanu K."/>
            <person name="Hazen T."/>
            <person name="Aluvathingal J."/>
            <person name="Nadendla S."/>
            <person name="Lowell S."/>
            <person name="Myers T."/>
            <person name="Yan Y."/>
        </authorList>
    </citation>
    <scope>NUCLEOTIDE SEQUENCE [LARGE SCALE GENOMIC DNA]</scope>
    <source>
        <strain evidence="2">FDAARGOS_1538</strain>
    </source>
</reference>
<dbReference type="Proteomes" id="UP001198374">
    <property type="component" value="Unassembled WGS sequence"/>
</dbReference>
<sequence>MAKVKLYSTQAIAKLLNISERRVRQLRDEGIIEETLPGLYKLLETNHAYIDYLKGNSKIEENLNYYEERAKLVKAKRQNEELDLKIRQRDLHESSEIEEVMADMLTNFKVRLMAIPAKLSPVLAGLKDKTKIYKILQEAVEEGLNELSDFPTAFSIEPEEGAEIEENTKEEKN</sequence>
<proteinExistence type="predicted"/>
<accession>A0ABS7YWP6</accession>
<gene>
    <name evidence="1" type="ORF">LDJ82_04020</name>
</gene>
<evidence type="ECO:0000313" key="2">
    <source>
        <dbReference type="Proteomes" id="UP001198374"/>
    </source>
</evidence>
<dbReference type="EMBL" id="JAIWIY010000001">
    <property type="protein sequence ID" value="MCA2096078.1"/>
    <property type="molecule type" value="Genomic_DNA"/>
</dbReference>
<dbReference type="RefSeq" id="WP_209773605.1">
    <property type="nucleotide sequence ID" value="NZ_JAGGLO010000004.1"/>
</dbReference>
<protein>
    <submittedName>
        <fullName evidence="1">Uncharacterized protein</fullName>
    </submittedName>
</protein>
<name>A0ABS7YWP6_9FIRM</name>
<comment type="caution">
    <text evidence="1">The sequence shown here is derived from an EMBL/GenBank/DDBJ whole genome shotgun (WGS) entry which is preliminary data.</text>
</comment>
<evidence type="ECO:0000313" key="1">
    <source>
        <dbReference type="EMBL" id="MCA2096078.1"/>
    </source>
</evidence>
<keyword evidence="2" id="KW-1185">Reference proteome</keyword>
<organism evidence="1 2">
    <name type="scientific">Anaerococcus degeneri</name>
    <dbReference type="NCBI Taxonomy" id="361500"/>
    <lineage>
        <taxon>Bacteria</taxon>
        <taxon>Bacillati</taxon>
        <taxon>Bacillota</taxon>
        <taxon>Tissierellia</taxon>
        <taxon>Tissierellales</taxon>
        <taxon>Peptoniphilaceae</taxon>
        <taxon>Anaerococcus</taxon>
    </lineage>
</organism>